<keyword evidence="1" id="KW-0472">Membrane</keyword>
<proteinExistence type="predicted"/>
<keyword evidence="1" id="KW-1133">Transmembrane helix</keyword>
<keyword evidence="1" id="KW-0812">Transmembrane</keyword>
<reference evidence="2 3" key="1">
    <citation type="journal article" date="2011" name="J. Bacteriol.">
        <title>The Draft Genome of Planococcus donghaensis MPA1U2 Reveals Nonsporulation Pathways Controlled by a Conserved Spo0A Regulon.</title>
        <authorList>
            <person name="Pearson M.D."/>
            <person name="Noller H.F."/>
        </authorList>
    </citation>
    <scope>NUCLEOTIDE SEQUENCE [LARGE SCALE GENOMIC DNA]</scope>
    <source>
        <strain evidence="2 3">MPA1U2</strain>
    </source>
</reference>
<evidence type="ECO:0000313" key="3">
    <source>
        <dbReference type="Proteomes" id="UP000003052"/>
    </source>
</evidence>
<evidence type="ECO:0000256" key="1">
    <source>
        <dbReference type="SAM" id="Phobius"/>
    </source>
</evidence>
<organism evidence="2 3">
    <name type="scientific">Planococcus donghaensis MPA1U2</name>
    <dbReference type="NCBI Taxonomy" id="933115"/>
    <lineage>
        <taxon>Bacteria</taxon>
        <taxon>Bacillati</taxon>
        <taxon>Bacillota</taxon>
        <taxon>Bacilli</taxon>
        <taxon>Bacillales</taxon>
        <taxon>Caryophanaceae</taxon>
        <taxon>Planococcus</taxon>
    </lineage>
</organism>
<dbReference type="EMBL" id="AEPB01000022">
    <property type="protein sequence ID" value="EGA90207.1"/>
    <property type="molecule type" value="Genomic_DNA"/>
</dbReference>
<dbReference type="AlphaFoldDB" id="E7RFT7"/>
<gene>
    <name evidence="2" type="ORF">GPDM_06675</name>
</gene>
<name>E7RFT7_9BACL</name>
<evidence type="ECO:0000313" key="2">
    <source>
        <dbReference type="EMBL" id="EGA90207.1"/>
    </source>
</evidence>
<dbReference type="OrthoDB" id="2428664at2"/>
<sequence>MKKWTVIWIVILAAILERVVHHLFLTDSFIIRLFTALIFVAIGIGIGLISQKKKHYKQV</sequence>
<dbReference type="RefSeq" id="WP_008430067.1">
    <property type="nucleotide sequence ID" value="NZ_AEPB01000022.1"/>
</dbReference>
<protein>
    <submittedName>
        <fullName evidence="2">Uncharacterized protein</fullName>
    </submittedName>
</protein>
<dbReference type="Proteomes" id="UP000003052">
    <property type="component" value="Unassembled WGS sequence"/>
</dbReference>
<feature type="transmembrane region" description="Helical" evidence="1">
    <location>
        <begin position="30"/>
        <end position="49"/>
    </location>
</feature>
<feature type="transmembrane region" description="Helical" evidence="1">
    <location>
        <begin position="7"/>
        <end position="24"/>
    </location>
</feature>
<comment type="caution">
    <text evidence="2">The sequence shown here is derived from an EMBL/GenBank/DDBJ whole genome shotgun (WGS) entry which is preliminary data.</text>
</comment>
<accession>E7RFT7</accession>